<dbReference type="AlphaFoldDB" id="A0A5C3KPR7"/>
<dbReference type="SUPFAM" id="SSF52047">
    <property type="entry name" value="RNI-like"/>
    <property type="match status" value="1"/>
</dbReference>
<keyword evidence="3" id="KW-1185">Reference proteome</keyword>
<organism evidence="2 3">
    <name type="scientific">Coprinopsis marcescibilis</name>
    <name type="common">Agaric fungus</name>
    <name type="synonym">Psathyrella marcescibilis</name>
    <dbReference type="NCBI Taxonomy" id="230819"/>
    <lineage>
        <taxon>Eukaryota</taxon>
        <taxon>Fungi</taxon>
        <taxon>Dikarya</taxon>
        <taxon>Basidiomycota</taxon>
        <taxon>Agaricomycotina</taxon>
        <taxon>Agaricomycetes</taxon>
        <taxon>Agaricomycetidae</taxon>
        <taxon>Agaricales</taxon>
        <taxon>Agaricineae</taxon>
        <taxon>Psathyrellaceae</taxon>
        <taxon>Coprinopsis</taxon>
    </lineage>
</organism>
<dbReference type="EMBL" id="ML210256">
    <property type="protein sequence ID" value="TFK21853.1"/>
    <property type="molecule type" value="Genomic_DNA"/>
</dbReference>
<sequence length="351" mass="39483">MEVPTELWLQICALACTDDGTTGRSLSMTSRFFHNVSKPFKYQSIAISRSRRLATLNIILSRLPKEHRVVKYLFVHCPHAFLDVSDDEGDEDYSDDSSEGSLGSEDTDESSEDKVTAEEWEGLLMEEQESINIDDGDVIMGEQTPSKLRQELEEVDNQVTDVLFSLLTTVAPTLQILSLYWVSVEGRLIEELIPPLPALRQLSLVRRLYGDDEIEPETDDRALSQFPSLVSLHLGGYIELRPTLLGESISDMAPSLRVLRVPMVHLVAEHFPPPRLPHSIEHVILETCGAEQNVLPGAIEDKPHLPLDQLANQLFGPQCQDKRLELANSVAEDMTDPEVWKRYWVAAISRS</sequence>
<evidence type="ECO:0000256" key="1">
    <source>
        <dbReference type="SAM" id="MobiDB-lite"/>
    </source>
</evidence>
<feature type="compositionally biased region" description="Acidic residues" evidence="1">
    <location>
        <begin position="86"/>
        <end position="98"/>
    </location>
</feature>
<accession>A0A5C3KPR7</accession>
<gene>
    <name evidence="2" type="ORF">FA15DRAFT_623344</name>
</gene>
<reference evidence="2 3" key="1">
    <citation type="journal article" date="2019" name="Nat. Ecol. Evol.">
        <title>Megaphylogeny resolves global patterns of mushroom evolution.</title>
        <authorList>
            <person name="Varga T."/>
            <person name="Krizsan K."/>
            <person name="Foldi C."/>
            <person name="Dima B."/>
            <person name="Sanchez-Garcia M."/>
            <person name="Sanchez-Ramirez S."/>
            <person name="Szollosi G.J."/>
            <person name="Szarkandi J.G."/>
            <person name="Papp V."/>
            <person name="Albert L."/>
            <person name="Andreopoulos W."/>
            <person name="Angelini C."/>
            <person name="Antonin V."/>
            <person name="Barry K.W."/>
            <person name="Bougher N.L."/>
            <person name="Buchanan P."/>
            <person name="Buyck B."/>
            <person name="Bense V."/>
            <person name="Catcheside P."/>
            <person name="Chovatia M."/>
            <person name="Cooper J."/>
            <person name="Damon W."/>
            <person name="Desjardin D."/>
            <person name="Finy P."/>
            <person name="Geml J."/>
            <person name="Haridas S."/>
            <person name="Hughes K."/>
            <person name="Justo A."/>
            <person name="Karasinski D."/>
            <person name="Kautmanova I."/>
            <person name="Kiss B."/>
            <person name="Kocsube S."/>
            <person name="Kotiranta H."/>
            <person name="LaButti K.M."/>
            <person name="Lechner B.E."/>
            <person name="Liimatainen K."/>
            <person name="Lipzen A."/>
            <person name="Lukacs Z."/>
            <person name="Mihaltcheva S."/>
            <person name="Morgado L.N."/>
            <person name="Niskanen T."/>
            <person name="Noordeloos M.E."/>
            <person name="Ohm R.A."/>
            <person name="Ortiz-Santana B."/>
            <person name="Ovrebo C."/>
            <person name="Racz N."/>
            <person name="Riley R."/>
            <person name="Savchenko A."/>
            <person name="Shiryaev A."/>
            <person name="Soop K."/>
            <person name="Spirin V."/>
            <person name="Szebenyi C."/>
            <person name="Tomsovsky M."/>
            <person name="Tulloss R.E."/>
            <person name="Uehling J."/>
            <person name="Grigoriev I.V."/>
            <person name="Vagvolgyi C."/>
            <person name="Papp T."/>
            <person name="Martin F.M."/>
            <person name="Miettinen O."/>
            <person name="Hibbett D.S."/>
            <person name="Nagy L.G."/>
        </authorList>
    </citation>
    <scope>NUCLEOTIDE SEQUENCE [LARGE SCALE GENOMIC DNA]</scope>
    <source>
        <strain evidence="2 3">CBS 121175</strain>
    </source>
</reference>
<name>A0A5C3KPR7_COPMA</name>
<protein>
    <submittedName>
        <fullName evidence="2">Uncharacterized protein</fullName>
    </submittedName>
</protein>
<dbReference type="OrthoDB" id="3256367at2759"/>
<feature type="region of interest" description="Disordered" evidence="1">
    <location>
        <begin position="86"/>
        <end position="116"/>
    </location>
</feature>
<evidence type="ECO:0000313" key="3">
    <source>
        <dbReference type="Proteomes" id="UP000307440"/>
    </source>
</evidence>
<dbReference type="STRING" id="230819.A0A5C3KPR7"/>
<proteinExistence type="predicted"/>
<dbReference type="Proteomes" id="UP000307440">
    <property type="component" value="Unassembled WGS sequence"/>
</dbReference>
<evidence type="ECO:0000313" key="2">
    <source>
        <dbReference type="EMBL" id="TFK21853.1"/>
    </source>
</evidence>